<dbReference type="InterPro" id="IPR010288">
    <property type="entry name" value="EcsB_ABC"/>
</dbReference>
<dbReference type="PIRSF" id="PIRSF037259">
    <property type="entry name" value="EcsB_ABC"/>
    <property type="match status" value="1"/>
</dbReference>
<dbReference type="Proteomes" id="UP000076623">
    <property type="component" value="Chromosome"/>
</dbReference>
<feature type="transmembrane region" description="Helical" evidence="1">
    <location>
        <begin position="308"/>
        <end position="331"/>
    </location>
</feature>
<dbReference type="KEGG" id="fpn:ABE65_003620"/>
<evidence type="ECO:0000313" key="3">
    <source>
        <dbReference type="Proteomes" id="UP000076623"/>
    </source>
</evidence>
<proteinExistence type="predicted"/>
<keyword evidence="1" id="KW-0812">Transmembrane</keyword>
<keyword evidence="1" id="KW-0472">Membrane</keyword>
<dbReference type="GO" id="GO:0016020">
    <property type="term" value="C:membrane"/>
    <property type="evidence" value="ECO:0007669"/>
    <property type="project" value="InterPro"/>
</dbReference>
<feature type="transmembrane region" description="Helical" evidence="1">
    <location>
        <begin position="52"/>
        <end position="71"/>
    </location>
</feature>
<sequence length="405" mass="47571">MIDVKKLWTKRRNAHVTQTLKYFSLMGNSGLIVSLILLIVIGSVYYAKLLRALPENFPAVFILTILFSVWLTKSPIRTLLKEGDLVFLLPVESGMKQYFSKAISSATATGAFSTLFLFTLFWPIVQFFIHDGWKMYVTFGFLLIAAKVFNIYVSWEERRLPYKSHQTNYKILRFIVNFVYAYLLFNEAYLFLIAIFAVMYVLKNFVFGVFKKQHGYQWEMLLAEEQSLKMKGYRFVNYFTDVPALKQTVHKRPWLNSLASFSFKKKNALSALYMKTFVRSGDYLGLYVRLILIGFLFIYLIPAGWWQLIVVFLFFQMFALQLFTLYTQYRWNVVFMIYPIKQEIRIKAFQNWLKYLLIIQGALYGLFYGFLSGDWLIAILMPVVAILYSIVRLPSMTKKHITLTS</sequence>
<organism evidence="2 3">
    <name type="scientific">Fictibacillus phosphorivorans</name>
    <dbReference type="NCBI Taxonomy" id="1221500"/>
    <lineage>
        <taxon>Bacteria</taxon>
        <taxon>Bacillati</taxon>
        <taxon>Bacillota</taxon>
        <taxon>Bacilli</taxon>
        <taxon>Bacillales</taxon>
        <taxon>Fictibacillaceae</taxon>
        <taxon>Fictibacillus</taxon>
    </lineage>
</organism>
<dbReference type="STRING" id="1221500.ABE65_003620"/>
<name>A0A160IIW6_9BACL</name>
<feature type="transmembrane region" description="Helical" evidence="1">
    <location>
        <begin position="283"/>
        <end position="302"/>
    </location>
</feature>
<protein>
    <recommendedName>
        <fullName evidence="4">ABC transporter permease</fullName>
    </recommendedName>
</protein>
<gene>
    <name evidence="2" type="ORF">ABE65_003620</name>
</gene>
<keyword evidence="1" id="KW-1133">Transmembrane helix</keyword>
<evidence type="ECO:0000256" key="1">
    <source>
        <dbReference type="SAM" id="Phobius"/>
    </source>
</evidence>
<feature type="transmembrane region" description="Helical" evidence="1">
    <location>
        <begin position="352"/>
        <end position="369"/>
    </location>
</feature>
<dbReference type="Pfam" id="PF05975">
    <property type="entry name" value="EcsB"/>
    <property type="match status" value="1"/>
</dbReference>
<feature type="transmembrane region" description="Helical" evidence="1">
    <location>
        <begin position="20"/>
        <end position="46"/>
    </location>
</feature>
<accession>A0A160IIW6</accession>
<feature type="transmembrane region" description="Helical" evidence="1">
    <location>
        <begin position="167"/>
        <end position="183"/>
    </location>
</feature>
<dbReference type="EMBL" id="CP015378">
    <property type="protein sequence ID" value="ANC75953.1"/>
    <property type="molecule type" value="Genomic_DNA"/>
</dbReference>
<feature type="transmembrane region" description="Helical" evidence="1">
    <location>
        <begin position="189"/>
        <end position="210"/>
    </location>
</feature>
<dbReference type="AlphaFoldDB" id="A0A160IIW6"/>
<keyword evidence="3" id="KW-1185">Reference proteome</keyword>
<evidence type="ECO:0008006" key="4">
    <source>
        <dbReference type="Google" id="ProtNLM"/>
    </source>
</evidence>
<evidence type="ECO:0000313" key="2">
    <source>
        <dbReference type="EMBL" id="ANC75953.1"/>
    </source>
</evidence>
<feature type="transmembrane region" description="Helical" evidence="1">
    <location>
        <begin position="135"/>
        <end position="155"/>
    </location>
</feature>
<feature type="transmembrane region" description="Helical" evidence="1">
    <location>
        <begin position="375"/>
        <end position="391"/>
    </location>
</feature>
<dbReference type="RefSeq" id="WP_066391393.1">
    <property type="nucleotide sequence ID" value="NZ_CP015378.1"/>
</dbReference>
<reference evidence="2 3" key="1">
    <citation type="submission" date="2016-04" db="EMBL/GenBank/DDBJ databases">
        <title>Complete genome sequence of Fictibacillus phosphorivorans G25-29, a strain toxic to nematodes.</title>
        <authorList>
            <person name="Zheng Z."/>
        </authorList>
    </citation>
    <scope>NUCLEOTIDE SEQUENCE [LARGE SCALE GENOMIC DNA]</scope>
    <source>
        <strain evidence="2 3">G25-29</strain>
    </source>
</reference>
<feature type="transmembrane region" description="Helical" evidence="1">
    <location>
        <begin position="105"/>
        <end position="129"/>
    </location>
</feature>